<keyword evidence="6" id="KW-1185">Reference proteome</keyword>
<dbReference type="OrthoDB" id="9766715at2"/>
<feature type="domain" description="Dehydrogenase E1 component" evidence="4">
    <location>
        <begin position="12"/>
        <end position="308"/>
    </location>
</feature>
<dbReference type="Proteomes" id="UP000053923">
    <property type="component" value="Unassembled WGS sequence"/>
</dbReference>
<evidence type="ECO:0000256" key="2">
    <source>
        <dbReference type="ARBA" id="ARBA00023002"/>
    </source>
</evidence>
<comment type="cofactor">
    <cofactor evidence="1">
        <name>thiamine diphosphate</name>
        <dbReference type="ChEBI" id="CHEBI:58937"/>
    </cofactor>
</comment>
<evidence type="ECO:0000259" key="4">
    <source>
        <dbReference type="Pfam" id="PF00676"/>
    </source>
</evidence>
<proteinExistence type="predicted"/>
<dbReference type="InterPro" id="IPR029061">
    <property type="entry name" value="THDP-binding"/>
</dbReference>
<dbReference type="AlphaFoldDB" id="A0A0X3VH10"/>
<dbReference type="Pfam" id="PF00676">
    <property type="entry name" value="E1_dh"/>
    <property type="match status" value="1"/>
</dbReference>
<dbReference type="InterPro" id="IPR001017">
    <property type="entry name" value="DH_E1"/>
</dbReference>
<accession>A0A0X3VH10</accession>
<dbReference type="GO" id="GO:0006086">
    <property type="term" value="P:pyruvate decarboxylation to acetyl-CoA"/>
    <property type="evidence" value="ECO:0007669"/>
    <property type="project" value="TreeGrafter"/>
</dbReference>
<dbReference type="Gene3D" id="3.40.50.970">
    <property type="match status" value="1"/>
</dbReference>
<dbReference type="PANTHER" id="PTHR11516:SF60">
    <property type="entry name" value="PYRUVATE DEHYDROGENASE E1 COMPONENT SUBUNIT ALPHA"/>
    <property type="match status" value="1"/>
</dbReference>
<sequence>MDPAGLLAAYEQMAVIRRTEKAAHDLFLQGLVKGTTYLAAGHEAIAVGASAALRPDDYVFATYRGHHHAMARGATPEECLAELMSRATGLCKAKGGSMHLTKASTGMLGSYAIVGAHLPMAAGAAWSARLRGTDQIAVAFFGDGATNIGAFHEALNLAAVWKLPVLFVCENNLYMEYTPIADVTAVPRPAADRAPAYGIPGELVDGNDVVAVQEAVARLARRARAGDGPALLEAETYRHFGHSRADPATYRPAEEVERWLKRDPLDLARGRLVEMGVAEAVVNEADDRATTAVQKAVEAAKAAPPPDPREALTDVWADGGAAWRT</sequence>
<dbReference type="CDD" id="cd02000">
    <property type="entry name" value="TPP_E1_PDC_ADC_BCADC"/>
    <property type="match status" value="1"/>
</dbReference>
<keyword evidence="5" id="KW-0670">Pyruvate</keyword>
<evidence type="ECO:0000313" key="5">
    <source>
        <dbReference type="EMBL" id="KUL44101.1"/>
    </source>
</evidence>
<comment type="caution">
    <text evidence="5">The sequence shown here is derived from an EMBL/GenBank/DDBJ whole genome shotgun (WGS) entry which is preliminary data.</text>
</comment>
<keyword evidence="3" id="KW-0786">Thiamine pyrophosphate</keyword>
<evidence type="ECO:0000256" key="3">
    <source>
        <dbReference type="ARBA" id="ARBA00023052"/>
    </source>
</evidence>
<organism evidence="5 6">
    <name type="scientific">Streptomyces regalis</name>
    <dbReference type="NCBI Taxonomy" id="68262"/>
    <lineage>
        <taxon>Bacteria</taxon>
        <taxon>Bacillati</taxon>
        <taxon>Actinomycetota</taxon>
        <taxon>Actinomycetes</taxon>
        <taxon>Kitasatosporales</taxon>
        <taxon>Streptomycetaceae</taxon>
        <taxon>Streptomyces</taxon>
    </lineage>
</organism>
<evidence type="ECO:0000256" key="1">
    <source>
        <dbReference type="ARBA" id="ARBA00001964"/>
    </source>
</evidence>
<dbReference type="GO" id="GO:0004739">
    <property type="term" value="F:pyruvate dehydrogenase (acetyl-transferring) activity"/>
    <property type="evidence" value="ECO:0007669"/>
    <property type="project" value="TreeGrafter"/>
</dbReference>
<dbReference type="InterPro" id="IPR050642">
    <property type="entry name" value="PDH_E1_Alpha_Subunit"/>
</dbReference>
<reference evidence="6" key="1">
    <citation type="submission" date="2015-10" db="EMBL/GenBank/DDBJ databases">
        <authorList>
            <person name="Ju K.-S."/>
            <person name="Doroghazi J.R."/>
            <person name="Metcalf W.W."/>
        </authorList>
    </citation>
    <scope>NUCLEOTIDE SEQUENCE [LARGE SCALE GENOMIC DNA]</scope>
    <source>
        <strain evidence="6">NRRL 3151</strain>
    </source>
</reference>
<dbReference type="SUPFAM" id="SSF52518">
    <property type="entry name" value="Thiamin diphosphate-binding fold (THDP-binding)"/>
    <property type="match status" value="1"/>
</dbReference>
<dbReference type="RefSeq" id="WP_062699301.1">
    <property type="nucleotide sequence ID" value="NZ_LLZG01000025.1"/>
</dbReference>
<dbReference type="PANTHER" id="PTHR11516">
    <property type="entry name" value="PYRUVATE DEHYDROGENASE E1 COMPONENT, ALPHA SUBUNIT BACTERIAL AND ORGANELLAR"/>
    <property type="match status" value="1"/>
</dbReference>
<protein>
    <submittedName>
        <fullName evidence="5">Pyruvate dehydrogenase (Acetyl-transferring) E1 component subunit alpha</fullName>
    </submittedName>
</protein>
<gene>
    <name evidence="5" type="ORF">ADL12_06055</name>
</gene>
<evidence type="ECO:0000313" key="6">
    <source>
        <dbReference type="Proteomes" id="UP000053923"/>
    </source>
</evidence>
<dbReference type="EMBL" id="LLZG01000025">
    <property type="protein sequence ID" value="KUL44101.1"/>
    <property type="molecule type" value="Genomic_DNA"/>
</dbReference>
<dbReference type="GO" id="GO:0000287">
    <property type="term" value="F:magnesium ion binding"/>
    <property type="evidence" value="ECO:0007669"/>
    <property type="project" value="UniProtKB-ARBA"/>
</dbReference>
<keyword evidence="2" id="KW-0560">Oxidoreductase</keyword>
<name>A0A0X3VH10_9ACTN</name>